<protein>
    <submittedName>
        <fullName evidence="1">Uncharacterized protein</fullName>
    </submittedName>
</protein>
<proteinExistence type="predicted"/>
<dbReference type="RefSeq" id="WP_174410577.1">
    <property type="nucleotide sequence ID" value="NZ_BLVP01000010.1"/>
</dbReference>
<gene>
    <name evidence="1" type="ORF">DSM19430T_26490</name>
</gene>
<accession>A0A7J0BXP8</accession>
<evidence type="ECO:0000313" key="2">
    <source>
        <dbReference type="Proteomes" id="UP000503820"/>
    </source>
</evidence>
<dbReference type="AlphaFoldDB" id="A0A7J0BXP8"/>
<organism evidence="1 2">
    <name type="scientific">Desulfovibrio psychrotolerans</name>
    <dbReference type="NCBI Taxonomy" id="415242"/>
    <lineage>
        <taxon>Bacteria</taxon>
        <taxon>Pseudomonadati</taxon>
        <taxon>Thermodesulfobacteriota</taxon>
        <taxon>Desulfovibrionia</taxon>
        <taxon>Desulfovibrionales</taxon>
        <taxon>Desulfovibrionaceae</taxon>
        <taxon>Desulfovibrio</taxon>
    </lineage>
</organism>
<dbReference type="EMBL" id="BLVP01000010">
    <property type="protein sequence ID" value="GFM37965.1"/>
    <property type="molecule type" value="Genomic_DNA"/>
</dbReference>
<reference evidence="1 2" key="1">
    <citation type="submission" date="2020-05" db="EMBL/GenBank/DDBJ databases">
        <title>Draft genome sequence of Desulfovibrio psychrotolerans JS1T.</title>
        <authorList>
            <person name="Ueno A."/>
            <person name="Tamazawa S."/>
            <person name="Tamamura S."/>
            <person name="Murakami T."/>
            <person name="Kiyama T."/>
            <person name="Inomata H."/>
            <person name="Amano Y."/>
            <person name="Miyakawa K."/>
            <person name="Tamaki H."/>
            <person name="Naganuma T."/>
            <person name="Kaneko K."/>
        </authorList>
    </citation>
    <scope>NUCLEOTIDE SEQUENCE [LARGE SCALE GENOMIC DNA]</scope>
    <source>
        <strain evidence="1 2">JS1</strain>
    </source>
</reference>
<comment type="caution">
    <text evidence="1">The sequence shown here is derived from an EMBL/GenBank/DDBJ whole genome shotgun (WGS) entry which is preliminary data.</text>
</comment>
<keyword evidence="2" id="KW-1185">Reference proteome</keyword>
<dbReference type="Proteomes" id="UP000503820">
    <property type="component" value="Unassembled WGS sequence"/>
</dbReference>
<evidence type="ECO:0000313" key="1">
    <source>
        <dbReference type="EMBL" id="GFM37965.1"/>
    </source>
</evidence>
<name>A0A7J0BXP8_9BACT</name>
<sequence length="96" mass="10294">MKACKVTASTWPRQSVACVWANGKIDVLPALPQGALPLAAGPRYRLRRLVNSRARLAYDGRTHLCPGVPEGATGEAKLNAVRAFGKELQEAIQGAR</sequence>